<keyword evidence="1" id="KW-1133">Transmembrane helix</keyword>
<dbReference type="Pfam" id="PF07686">
    <property type="entry name" value="V-set"/>
    <property type="match status" value="1"/>
</dbReference>
<accession>A0A8C6T798</accession>
<dbReference type="AlphaFoldDB" id="A0A8C6T798"/>
<dbReference type="PANTHER" id="PTHR15193:SF1">
    <property type="entry name" value="CD83 ANTIGEN"/>
    <property type="match status" value="1"/>
</dbReference>
<name>A0A8C6T798_9GOBI</name>
<keyword evidence="1" id="KW-0812">Transmembrane</keyword>
<feature type="domain" description="Ig-like" evidence="2">
    <location>
        <begin position="19"/>
        <end position="136"/>
    </location>
</feature>
<keyword evidence="4" id="KW-1185">Reference proteome</keyword>
<dbReference type="Proteomes" id="UP000694523">
    <property type="component" value="Unplaced"/>
</dbReference>
<sequence length="166" mass="18721">TFPYFHLFFLNIYVCVLCPLSAGLAWVATAEVKIRIIEAAQGQNVSLPCTAGSKKGVDYWACRWYKVWEDPRLTGLVSRTPPGGMLKWYVGADTRVSLEYPSLSLLLPTVKCSDSGVYQCYMAAPVGEQNREGRVELRVLGKNINNRKFMLDVLEIPDRMDGEYMD</sequence>
<evidence type="ECO:0000259" key="2">
    <source>
        <dbReference type="PROSITE" id="PS50835"/>
    </source>
</evidence>
<dbReference type="PANTHER" id="PTHR15193">
    <property type="entry name" value="CD83 ANTIGEN"/>
    <property type="match status" value="1"/>
</dbReference>
<reference evidence="3" key="1">
    <citation type="submission" date="2025-08" db="UniProtKB">
        <authorList>
            <consortium name="Ensembl"/>
        </authorList>
    </citation>
    <scope>IDENTIFICATION</scope>
</reference>
<dbReference type="InterPro" id="IPR013106">
    <property type="entry name" value="Ig_V-set"/>
</dbReference>
<dbReference type="InterPro" id="IPR007110">
    <property type="entry name" value="Ig-like_dom"/>
</dbReference>
<evidence type="ECO:0000313" key="3">
    <source>
        <dbReference type="Ensembl" id="ENSNMLP00000015466.1"/>
    </source>
</evidence>
<dbReference type="InterPro" id="IPR013783">
    <property type="entry name" value="Ig-like_fold"/>
</dbReference>
<feature type="transmembrane region" description="Helical" evidence="1">
    <location>
        <begin position="6"/>
        <end position="28"/>
    </location>
</feature>
<dbReference type="Gene3D" id="2.60.40.10">
    <property type="entry name" value="Immunoglobulins"/>
    <property type="match status" value="1"/>
</dbReference>
<dbReference type="SMART" id="SM00409">
    <property type="entry name" value="IG"/>
    <property type="match status" value="1"/>
</dbReference>
<protein>
    <recommendedName>
        <fullName evidence="2">Ig-like domain-containing protein</fullName>
    </recommendedName>
</protein>
<evidence type="ECO:0000256" key="1">
    <source>
        <dbReference type="SAM" id="Phobius"/>
    </source>
</evidence>
<dbReference type="InterPro" id="IPR003599">
    <property type="entry name" value="Ig_sub"/>
</dbReference>
<dbReference type="Ensembl" id="ENSNMLT00000017382.1">
    <property type="protein sequence ID" value="ENSNMLP00000015466.1"/>
    <property type="gene ID" value="ENSNMLG00000010253.1"/>
</dbReference>
<keyword evidence="1" id="KW-0472">Membrane</keyword>
<reference evidence="3" key="2">
    <citation type="submission" date="2025-09" db="UniProtKB">
        <authorList>
            <consortium name="Ensembl"/>
        </authorList>
    </citation>
    <scope>IDENTIFICATION</scope>
</reference>
<dbReference type="PROSITE" id="PS50835">
    <property type="entry name" value="IG_LIKE"/>
    <property type="match status" value="1"/>
</dbReference>
<dbReference type="InterPro" id="IPR036179">
    <property type="entry name" value="Ig-like_dom_sf"/>
</dbReference>
<organism evidence="3 4">
    <name type="scientific">Neogobius melanostomus</name>
    <name type="common">round goby</name>
    <dbReference type="NCBI Taxonomy" id="47308"/>
    <lineage>
        <taxon>Eukaryota</taxon>
        <taxon>Metazoa</taxon>
        <taxon>Chordata</taxon>
        <taxon>Craniata</taxon>
        <taxon>Vertebrata</taxon>
        <taxon>Euteleostomi</taxon>
        <taxon>Actinopterygii</taxon>
        <taxon>Neopterygii</taxon>
        <taxon>Teleostei</taxon>
        <taxon>Neoteleostei</taxon>
        <taxon>Acanthomorphata</taxon>
        <taxon>Gobiaria</taxon>
        <taxon>Gobiiformes</taxon>
        <taxon>Gobioidei</taxon>
        <taxon>Gobiidae</taxon>
        <taxon>Benthophilinae</taxon>
        <taxon>Neogobiini</taxon>
        <taxon>Neogobius</taxon>
    </lineage>
</organism>
<proteinExistence type="predicted"/>
<dbReference type="SUPFAM" id="SSF48726">
    <property type="entry name" value="Immunoglobulin"/>
    <property type="match status" value="1"/>
</dbReference>
<evidence type="ECO:0000313" key="4">
    <source>
        <dbReference type="Proteomes" id="UP000694523"/>
    </source>
</evidence>